<sequence>MIAGHATKVEGDGLPPLPPAERLQALLFDAARLGRDDVIPALLGAGADVEGMDERGHTPLVLASYHGHEATTSLLLEFGAAVDGVVRGAGSGSPLMGVAFKGYTAIARLLLKAGADPNFRNGAGQTPLMMAALFSRRDIIDMLVDAGADPLAVDAAGNDAPALALSQGNNELAEELTALQRVRAAA</sequence>
<dbReference type="PANTHER" id="PTHR24198">
    <property type="entry name" value="ANKYRIN REPEAT AND PROTEIN KINASE DOMAIN-CONTAINING PROTEIN"/>
    <property type="match status" value="1"/>
</dbReference>
<keyword evidence="2 3" id="KW-0040">ANK repeat</keyword>
<dbReference type="Pfam" id="PF12796">
    <property type="entry name" value="Ank_2"/>
    <property type="match status" value="1"/>
</dbReference>
<evidence type="ECO:0008006" key="6">
    <source>
        <dbReference type="Google" id="ProtNLM"/>
    </source>
</evidence>
<feature type="repeat" description="ANK" evidence="3">
    <location>
        <begin position="90"/>
        <end position="122"/>
    </location>
</feature>
<dbReference type="SMART" id="SM00248">
    <property type="entry name" value="ANK"/>
    <property type="match status" value="4"/>
</dbReference>
<evidence type="ECO:0000313" key="4">
    <source>
        <dbReference type="EMBL" id="SMP81892.1"/>
    </source>
</evidence>
<dbReference type="PROSITE" id="PS50297">
    <property type="entry name" value="ANK_REP_REGION"/>
    <property type="match status" value="2"/>
</dbReference>
<comment type="caution">
    <text evidence="4">The sequence shown here is derived from an EMBL/GenBank/DDBJ whole genome shotgun (WGS) entry which is preliminary data.</text>
</comment>
<proteinExistence type="predicted"/>
<dbReference type="EMBL" id="FXUI01000020">
    <property type="protein sequence ID" value="SMP81892.1"/>
    <property type="molecule type" value="Genomic_DNA"/>
</dbReference>
<accession>A0ABY1QXB0</accession>
<evidence type="ECO:0000256" key="3">
    <source>
        <dbReference type="PROSITE-ProRule" id="PRU00023"/>
    </source>
</evidence>
<dbReference type="Proteomes" id="UP001157910">
    <property type="component" value="Unassembled WGS sequence"/>
</dbReference>
<evidence type="ECO:0000313" key="5">
    <source>
        <dbReference type="Proteomes" id="UP001157910"/>
    </source>
</evidence>
<evidence type="ECO:0000256" key="2">
    <source>
        <dbReference type="ARBA" id="ARBA00023043"/>
    </source>
</evidence>
<keyword evidence="1" id="KW-0677">Repeat</keyword>
<dbReference type="InterPro" id="IPR036770">
    <property type="entry name" value="Ankyrin_rpt-contain_sf"/>
</dbReference>
<dbReference type="PRINTS" id="PR01415">
    <property type="entry name" value="ANKYRIN"/>
</dbReference>
<reference evidence="4 5" key="1">
    <citation type="submission" date="2017-05" db="EMBL/GenBank/DDBJ databases">
        <authorList>
            <person name="Varghese N."/>
            <person name="Submissions S."/>
        </authorList>
    </citation>
    <scope>NUCLEOTIDE SEQUENCE [LARGE SCALE GENOMIC DNA]</scope>
    <source>
        <strain evidence="4 5">SM16</strain>
    </source>
</reference>
<protein>
    <recommendedName>
        <fullName evidence="6">Ankyrin repeat protein</fullName>
    </recommendedName>
</protein>
<dbReference type="Pfam" id="PF00023">
    <property type="entry name" value="Ank"/>
    <property type="match status" value="1"/>
</dbReference>
<feature type="repeat" description="ANK" evidence="3">
    <location>
        <begin position="123"/>
        <end position="155"/>
    </location>
</feature>
<dbReference type="RefSeq" id="WP_283407112.1">
    <property type="nucleotide sequence ID" value="NZ_FXUI01000020.1"/>
</dbReference>
<dbReference type="Gene3D" id="1.25.40.20">
    <property type="entry name" value="Ankyrin repeat-containing domain"/>
    <property type="match status" value="2"/>
</dbReference>
<feature type="repeat" description="ANK" evidence="3">
    <location>
        <begin position="55"/>
        <end position="87"/>
    </location>
</feature>
<gene>
    <name evidence="4" type="ORF">SAMN06296065_12023</name>
</gene>
<organism evidence="4 5">
    <name type="scientific">Novosphingobium panipatense</name>
    <dbReference type="NCBI Taxonomy" id="428991"/>
    <lineage>
        <taxon>Bacteria</taxon>
        <taxon>Pseudomonadati</taxon>
        <taxon>Pseudomonadota</taxon>
        <taxon>Alphaproteobacteria</taxon>
        <taxon>Sphingomonadales</taxon>
        <taxon>Sphingomonadaceae</taxon>
        <taxon>Novosphingobium</taxon>
    </lineage>
</organism>
<keyword evidence="5" id="KW-1185">Reference proteome</keyword>
<name>A0ABY1QXB0_9SPHN</name>
<evidence type="ECO:0000256" key="1">
    <source>
        <dbReference type="ARBA" id="ARBA00022737"/>
    </source>
</evidence>
<dbReference type="InterPro" id="IPR002110">
    <property type="entry name" value="Ankyrin_rpt"/>
</dbReference>
<dbReference type="PROSITE" id="PS50088">
    <property type="entry name" value="ANK_REPEAT"/>
    <property type="match status" value="3"/>
</dbReference>
<dbReference type="PANTHER" id="PTHR24198:SF165">
    <property type="entry name" value="ANKYRIN REPEAT-CONTAINING PROTEIN-RELATED"/>
    <property type="match status" value="1"/>
</dbReference>
<dbReference type="SUPFAM" id="SSF48403">
    <property type="entry name" value="Ankyrin repeat"/>
    <property type="match status" value="1"/>
</dbReference>